<dbReference type="AlphaFoldDB" id="A0A075B116"/>
<evidence type="ECO:0000313" key="1">
    <source>
        <dbReference type="EMBL" id="EPZ34626.1"/>
    </source>
</evidence>
<dbReference type="HOGENOM" id="CLU_2639466_0_0_1"/>
<protein>
    <submittedName>
        <fullName evidence="1">Uncharacterized protein</fullName>
    </submittedName>
</protein>
<accession>A0A075B116</accession>
<reference evidence="1 2" key="1">
    <citation type="journal article" date="2013" name="Curr. Biol.">
        <title>Shared signatures of parasitism and phylogenomics unite Cryptomycota and microsporidia.</title>
        <authorList>
            <person name="James T.Y."/>
            <person name="Pelin A."/>
            <person name="Bonen L."/>
            <person name="Ahrendt S."/>
            <person name="Sain D."/>
            <person name="Corradi N."/>
            <person name="Stajich J.E."/>
        </authorList>
    </citation>
    <scope>NUCLEOTIDE SEQUENCE [LARGE SCALE GENOMIC DNA]</scope>
    <source>
        <strain evidence="1 2">CSF55</strain>
    </source>
</reference>
<dbReference type="Proteomes" id="UP000030755">
    <property type="component" value="Unassembled WGS sequence"/>
</dbReference>
<name>A0A075B116_ROZAC</name>
<proteinExistence type="predicted"/>
<evidence type="ECO:0000313" key="2">
    <source>
        <dbReference type="Proteomes" id="UP000030755"/>
    </source>
</evidence>
<keyword evidence="2" id="KW-1185">Reference proteome</keyword>
<sequence length="77" mass="9078">MTHYLNNYSTFYEPQTNYFGVVAFSTYANYGQIIHSAIQSLNLEYNDVWVSSHNLKNDHNSTNFDDLKGMFLKRLQF</sequence>
<gene>
    <name evidence="1" type="ORF">O9G_006320</name>
</gene>
<dbReference type="EMBL" id="KE560936">
    <property type="protein sequence ID" value="EPZ34626.1"/>
    <property type="molecule type" value="Genomic_DNA"/>
</dbReference>
<organism evidence="1 2">
    <name type="scientific">Rozella allomycis (strain CSF55)</name>
    <dbReference type="NCBI Taxonomy" id="988480"/>
    <lineage>
        <taxon>Eukaryota</taxon>
        <taxon>Fungi</taxon>
        <taxon>Fungi incertae sedis</taxon>
        <taxon>Cryptomycota</taxon>
        <taxon>Cryptomycota incertae sedis</taxon>
        <taxon>Rozella</taxon>
    </lineage>
</organism>